<reference evidence="2" key="1">
    <citation type="journal article" date="2023" name="G3 (Bethesda)">
        <title>Genome assembly and association tests identify interacting loci associated with vigor, precocity, and sex in interspecific pistachio rootstocks.</title>
        <authorList>
            <person name="Palmer W."/>
            <person name="Jacygrad E."/>
            <person name="Sagayaradj S."/>
            <person name="Cavanaugh K."/>
            <person name="Han R."/>
            <person name="Bertier L."/>
            <person name="Beede B."/>
            <person name="Kafkas S."/>
            <person name="Golino D."/>
            <person name="Preece J."/>
            <person name="Michelmore R."/>
        </authorList>
    </citation>
    <scope>NUCLEOTIDE SEQUENCE [LARGE SCALE GENOMIC DNA]</scope>
</reference>
<comment type="caution">
    <text evidence="1">The sequence shown here is derived from an EMBL/GenBank/DDBJ whole genome shotgun (WGS) entry which is preliminary data.</text>
</comment>
<keyword evidence="2" id="KW-1185">Reference proteome</keyword>
<dbReference type="EMBL" id="CM047745">
    <property type="protein sequence ID" value="KAJ0026212.1"/>
    <property type="molecule type" value="Genomic_DNA"/>
</dbReference>
<evidence type="ECO:0000313" key="1">
    <source>
        <dbReference type="EMBL" id="KAJ0026212.1"/>
    </source>
</evidence>
<sequence>MHSRRAWGGEEA</sequence>
<proteinExistence type="predicted"/>
<dbReference type="Proteomes" id="UP001163603">
    <property type="component" value="Chromosome 10"/>
</dbReference>
<accession>A0ACC0XXJ2</accession>
<evidence type="ECO:0000313" key="2">
    <source>
        <dbReference type="Proteomes" id="UP001163603"/>
    </source>
</evidence>
<gene>
    <name evidence="1" type="ORF">Pint_07475</name>
</gene>
<organism evidence="1 2">
    <name type="scientific">Pistacia integerrima</name>
    <dbReference type="NCBI Taxonomy" id="434235"/>
    <lineage>
        <taxon>Eukaryota</taxon>
        <taxon>Viridiplantae</taxon>
        <taxon>Streptophyta</taxon>
        <taxon>Embryophyta</taxon>
        <taxon>Tracheophyta</taxon>
        <taxon>Spermatophyta</taxon>
        <taxon>Magnoliopsida</taxon>
        <taxon>eudicotyledons</taxon>
        <taxon>Gunneridae</taxon>
        <taxon>Pentapetalae</taxon>
        <taxon>rosids</taxon>
        <taxon>malvids</taxon>
        <taxon>Sapindales</taxon>
        <taxon>Anacardiaceae</taxon>
        <taxon>Pistacia</taxon>
    </lineage>
</organism>
<name>A0ACC0XXJ2_9ROSI</name>
<protein>
    <submittedName>
        <fullName evidence="1">Uncharacterized protein</fullName>
    </submittedName>
</protein>